<dbReference type="Gene3D" id="3.30.870.10">
    <property type="entry name" value="Endonuclease Chain A"/>
    <property type="match status" value="2"/>
</dbReference>
<evidence type="ECO:0000256" key="7">
    <source>
        <dbReference type="SAM" id="SignalP"/>
    </source>
</evidence>
<dbReference type="InterPro" id="IPR001736">
    <property type="entry name" value="PLipase_D/transphosphatidylase"/>
</dbReference>
<evidence type="ECO:0000256" key="5">
    <source>
        <dbReference type="ARBA" id="ARBA00022963"/>
    </source>
</evidence>
<comment type="similarity">
    <text evidence="2">Belongs to the phospholipase D family.</text>
</comment>
<reference evidence="9" key="1">
    <citation type="submission" date="2020-10" db="EMBL/GenBank/DDBJ databases">
        <title>Phylogeny of dyella-like bacteria.</title>
        <authorList>
            <person name="Fu J."/>
        </authorList>
    </citation>
    <scope>NUCLEOTIDE SEQUENCE</scope>
    <source>
        <strain evidence="9">DHOC52</strain>
    </source>
</reference>
<keyword evidence="4" id="KW-0378">Hydrolase</keyword>
<sequence length="341" mass="36454">MKSRCERSIFAKTALSAALVAACAFGAALPAAAQTGTQTLLIEPDQGMTSVYNLINSAKSTIDMTMYELQDTTAQNDLCNAAARGVTVRVILDVNDEESNNTAAYGQLKDCGVNVEWAWTKYEATHQKTITIDAATSNAQTAIMTLNLTSRYYSTTRDFAVFENDANDISAIETTFNKDFAHATVTPPDGDDLVWSPTNSESSLLAIINNAQTSLLVENEEMSDSAIVEALENAAENGVSVTVVMTNDDNEYASEFDELADAGVNISTYPDNSTSLYIHAKAIVADYGASNQVAFVGSENFSSASLTKNRELGLTTTNTSIISGLETTMSSDYSGGTPWSE</sequence>
<keyword evidence="5" id="KW-0442">Lipid degradation</keyword>
<keyword evidence="10" id="KW-1185">Reference proteome</keyword>
<evidence type="ECO:0000256" key="3">
    <source>
        <dbReference type="ARBA" id="ARBA00012027"/>
    </source>
</evidence>
<dbReference type="EC" id="3.1.4.4" evidence="3"/>
<evidence type="ECO:0000256" key="4">
    <source>
        <dbReference type="ARBA" id="ARBA00022801"/>
    </source>
</evidence>
<dbReference type="PROSITE" id="PS50035">
    <property type="entry name" value="PLD"/>
    <property type="match status" value="1"/>
</dbReference>
<comment type="caution">
    <text evidence="9">The sequence shown here is derived from an EMBL/GenBank/DDBJ whole genome shotgun (WGS) entry which is preliminary data.</text>
</comment>
<proteinExistence type="inferred from homology"/>
<feature type="chain" id="PRO_5047367996" description="phospholipase D" evidence="7">
    <location>
        <begin position="34"/>
        <end position="341"/>
    </location>
</feature>
<accession>A0ABS2K572</accession>
<dbReference type="InterPro" id="IPR025202">
    <property type="entry name" value="PLD-like_dom"/>
</dbReference>
<dbReference type="InterPro" id="IPR051406">
    <property type="entry name" value="PLD_domain"/>
</dbReference>
<keyword evidence="7" id="KW-0732">Signal</keyword>
<feature type="domain" description="PLD phosphodiesterase" evidence="8">
    <location>
        <begin position="274"/>
        <end position="305"/>
    </location>
</feature>
<keyword evidence="6" id="KW-0443">Lipid metabolism</keyword>
<dbReference type="PANTHER" id="PTHR43856">
    <property type="entry name" value="CARDIOLIPIN HYDROLASE"/>
    <property type="match status" value="1"/>
</dbReference>
<dbReference type="SUPFAM" id="SSF56024">
    <property type="entry name" value="Phospholipase D/nuclease"/>
    <property type="match status" value="2"/>
</dbReference>
<dbReference type="Pfam" id="PF13091">
    <property type="entry name" value="PLDc_2"/>
    <property type="match status" value="2"/>
</dbReference>
<dbReference type="Proteomes" id="UP001430149">
    <property type="component" value="Unassembled WGS sequence"/>
</dbReference>
<dbReference type="RefSeq" id="WP_204682938.1">
    <property type="nucleotide sequence ID" value="NZ_BSNR01000004.1"/>
</dbReference>
<name>A0ABS2K572_9GAMM</name>
<dbReference type="PANTHER" id="PTHR43856:SF1">
    <property type="entry name" value="MITOCHONDRIAL CARDIOLIPIN HYDROLASE"/>
    <property type="match status" value="1"/>
</dbReference>
<evidence type="ECO:0000256" key="1">
    <source>
        <dbReference type="ARBA" id="ARBA00000798"/>
    </source>
</evidence>
<evidence type="ECO:0000256" key="2">
    <source>
        <dbReference type="ARBA" id="ARBA00008664"/>
    </source>
</evidence>
<evidence type="ECO:0000313" key="10">
    <source>
        <dbReference type="Proteomes" id="UP001430149"/>
    </source>
</evidence>
<protein>
    <recommendedName>
        <fullName evidence="3">phospholipase D</fullName>
        <ecNumber evidence="3">3.1.4.4</ecNumber>
    </recommendedName>
</protein>
<gene>
    <name evidence="9" type="ORF">ISP19_13455</name>
</gene>
<dbReference type="EMBL" id="JADIKE010000037">
    <property type="protein sequence ID" value="MBM7126381.1"/>
    <property type="molecule type" value="Genomic_DNA"/>
</dbReference>
<evidence type="ECO:0000313" key="9">
    <source>
        <dbReference type="EMBL" id="MBM7126381.1"/>
    </source>
</evidence>
<dbReference type="CDD" id="cd09128">
    <property type="entry name" value="PLDc_unchar1_2"/>
    <property type="match status" value="1"/>
</dbReference>
<feature type="signal peptide" evidence="7">
    <location>
        <begin position="1"/>
        <end position="33"/>
    </location>
</feature>
<evidence type="ECO:0000256" key="6">
    <source>
        <dbReference type="ARBA" id="ARBA00023098"/>
    </source>
</evidence>
<evidence type="ECO:0000259" key="8">
    <source>
        <dbReference type="PROSITE" id="PS50035"/>
    </source>
</evidence>
<comment type="catalytic activity">
    <reaction evidence="1">
        <text>a 1,2-diacyl-sn-glycero-3-phosphocholine + H2O = a 1,2-diacyl-sn-glycero-3-phosphate + choline + H(+)</text>
        <dbReference type="Rhea" id="RHEA:14445"/>
        <dbReference type="ChEBI" id="CHEBI:15354"/>
        <dbReference type="ChEBI" id="CHEBI:15377"/>
        <dbReference type="ChEBI" id="CHEBI:15378"/>
        <dbReference type="ChEBI" id="CHEBI:57643"/>
        <dbReference type="ChEBI" id="CHEBI:58608"/>
        <dbReference type="EC" id="3.1.4.4"/>
    </reaction>
</comment>
<dbReference type="PROSITE" id="PS51257">
    <property type="entry name" value="PROKAR_LIPOPROTEIN"/>
    <property type="match status" value="1"/>
</dbReference>
<organism evidence="9 10">
    <name type="scientific">Dyella flava</name>
    <dbReference type="NCBI Taxonomy" id="1920170"/>
    <lineage>
        <taxon>Bacteria</taxon>
        <taxon>Pseudomonadati</taxon>
        <taxon>Pseudomonadota</taxon>
        <taxon>Gammaproteobacteria</taxon>
        <taxon>Lysobacterales</taxon>
        <taxon>Rhodanobacteraceae</taxon>
        <taxon>Dyella</taxon>
    </lineage>
</organism>